<dbReference type="Proteomes" id="UP000199501">
    <property type="component" value="Unassembled WGS sequence"/>
</dbReference>
<protein>
    <submittedName>
        <fullName evidence="1">Uncharacterized protein</fullName>
    </submittedName>
</protein>
<organism evidence="1 2">
    <name type="scientific">Actinokineospora iranica</name>
    <dbReference type="NCBI Taxonomy" id="1271860"/>
    <lineage>
        <taxon>Bacteria</taxon>
        <taxon>Bacillati</taxon>
        <taxon>Actinomycetota</taxon>
        <taxon>Actinomycetes</taxon>
        <taxon>Pseudonocardiales</taxon>
        <taxon>Pseudonocardiaceae</taxon>
        <taxon>Actinokineospora</taxon>
    </lineage>
</organism>
<dbReference type="RefSeq" id="WP_091452631.1">
    <property type="nucleotide sequence ID" value="NZ_FMZZ01000009.1"/>
</dbReference>
<evidence type="ECO:0000313" key="1">
    <source>
        <dbReference type="EMBL" id="SDD25941.1"/>
    </source>
</evidence>
<evidence type="ECO:0000313" key="2">
    <source>
        <dbReference type="Proteomes" id="UP000199501"/>
    </source>
</evidence>
<gene>
    <name evidence="1" type="ORF">SAMN05216174_10947</name>
</gene>
<dbReference type="STRING" id="1271860.SAMN05216174_10947"/>
<reference evidence="2" key="1">
    <citation type="submission" date="2016-10" db="EMBL/GenBank/DDBJ databases">
        <authorList>
            <person name="Varghese N."/>
            <person name="Submissions S."/>
        </authorList>
    </citation>
    <scope>NUCLEOTIDE SEQUENCE [LARGE SCALE GENOMIC DNA]</scope>
    <source>
        <strain evidence="2">IBRC-M 10403</strain>
    </source>
</reference>
<dbReference type="EMBL" id="FMZZ01000009">
    <property type="protein sequence ID" value="SDD25941.1"/>
    <property type="molecule type" value="Genomic_DNA"/>
</dbReference>
<accession>A0A1G6TA61</accession>
<dbReference type="AlphaFoldDB" id="A0A1G6TA61"/>
<dbReference type="OrthoDB" id="3822959at2"/>
<name>A0A1G6TA61_9PSEU</name>
<keyword evidence="2" id="KW-1185">Reference proteome</keyword>
<sequence length="304" mass="32106">MKARLLTALVVTASVTCVGCSTGDSRPVGGDVPIVGEKVGVDVFHGDKFDLVDYVTNKLIGDCMAGQGYPQLRDAGITPGSGAFSGLNLNGPEFARVDLDHAERTGFGHDQKPTGQRVISNDPGFDKANEACRAEANGKVGGEYFTVLGQMTDLFNQMSGEHQNRMSSGDSADELAPVLDSLVSCLERSGLRPVKPGERTLAAFRVGVPQGHLTGPEPAQPKRVPGTVEVLPPQPARKYVPTPEESKTAVAALNCANELGYREKVASVQSRELRRLIGANETALRDLTARIDGIAGEAAKLVNG</sequence>
<proteinExistence type="predicted"/>